<dbReference type="PANTHER" id="PTHR24388:SF54">
    <property type="entry name" value="PROTEIN ESCARGOT"/>
    <property type="match status" value="1"/>
</dbReference>
<evidence type="ECO:0000313" key="10">
    <source>
        <dbReference type="EMBL" id="CAD7278781.1"/>
    </source>
</evidence>
<keyword evidence="11" id="KW-1185">Reference proteome</keyword>
<dbReference type="PANTHER" id="PTHR24388">
    <property type="entry name" value="ZINC FINGER PROTEIN"/>
    <property type="match status" value="1"/>
</dbReference>
<evidence type="ECO:0000256" key="4">
    <source>
        <dbReference type="ARBA" id="ARBA00022771"/>
    </source>
</evidence>
<dbReference type="PROSITE" id="PS50157">
    <property type="entry name" value="ZINC_FINGER_C2H2_2"/>
    <property type="match status" value="2"/>
</dbReference>
<comment type="subcellular location">
    <subcellularLocation>
        <location evidence="1">Nucleus</location>
    </subcellularLocation>
</comment>
<gene>
    <name evidence="10" type="ORF">NMOB1V02_LOCUS6478</name>
</gene>
<keyword evidence="5" id="KW-0862">Zinc</keyword>
<comment type="similarity">
    <text evidence="7">Belongs to the snail C2H2-type zinc-finger protein family.</text>
</comment>
<accession>A0A7R9BPC8</accession>
<dbReference type="Pfam" id="PF13894">
    <property type="entry name" value="zf-C2H2_4"/>
    <property type="match status" value="1"/>
</dbReference>
<organism evidence="10">
    <name type="scientific">Notodromas monacha</name>
    <dbReference type="NCBI Taxonomy" id="399045"/>
    <lineage>
        <taxon>Eukaryota</taxon>
        <taxon>Metazoa</taxon>
        <taxon>Ecdysozoa</taxon>
        <taxon>Arthropoda</taxon>
        <taxon>Crustacea</taxon>
        <taxon>Oligostraca</taxon>
        <taxon>Ostracoda</taxon>
        <taxon>Podocopa</taxon>
        <taxon>Podocopida</taxon>
        <taxon>Cypridocopina</taxon>
        <taxon>Cypridoidea</taxon>
        <taxon>Cyprididae</taxon>
        <taxon>Notodromas</taxon>
    </lineage>
</organism>
<dbReference type="InterPro" id="IPR036236">
    <property type="entry name" value="Znf_C2H2_sf"/>
</dbReference>
<dbReference type="GO" id="GO:0008270">
    <property type="term" value="F:zinc ion binding"/>
    <property type="evidence" value="ECO:0007669"/>
    <property type="project" value="UniProtKB-KW"/>
</dbReference>
<dbReference type="EMBL" id="OA883394">
    <property type="protein sequence ID" value="CAD7278781.1"/>
    <property type="molecule type" value="Genomic_DNA"/>
</dbReference>
<dbReference type="AlphaFoldDB" id="A0A7R9BPC8"/>
<dbReference type="OrthoDB" id="6376466at2759"/>
<protein>
    <recommendedName>
        <fullName evidence="9">C2H2-type domain-containing protein</fullName>
    </recommendedName>
</protein>
<evidence type="ECO:0000256" key="8">
    <source>
        <dbReference type="PROSITE-ProRule" id="PRU00042"/>
    </source>
</evidence>
<keyword evidence="2" id="KW-0479">Metal-binding</keyword>
<feature type="domain" description="C2H2-type" evidence="9">
    <location>
        <begin position="61"/>
        <end position="89"/>
    </location>
</feature>
<dbReference type="Gene3D" id="3.30.160.60">
    <property type="entry name" value="Classic Zinc Finger"/>
    <property type="match status" value="2"/>
</dbReference>
<evidence type="ECO:0000256" key="5">
    <source>
        <dbReference type="ARBA" id="ARBA00022833"/>
    </source>
</evidence>
<dbReference type="GO" id="GO:0005634">
    <property type="term" value="C:nucleus"/>
    <property type="evidence" value="ECO:0007669"/>
    <property type="project" value="UniProtKB-SubCell"/>
</dbReference>
<evidence type="ECO:0000256" key="3">
    <source>
        <dbReference type="ARBA" id="ARBA00022737"/>
    </source>
</evidence>
<name>A0A7R9BPC8_9CRUS</name>
<evidence type="ECO:0000256" key="6">
    <source>
        <dbReference type="ARBA" id="ARBA00023242"/>
    </source>
</evidence>
<sequence>MCHFETQHAITKWRAGSGIWSGVDMRSGGQRYFCGLCGRSSSISPYNIQVHVRLHTGERPFVCPVCGRSYVDKRPMLSHIRKAHGHLQPFAPVKSEAASPSSSELFLH</sequence>
<dbReference type="InterPro" id="IPR050527">
    <property type="entry name" value="Snail/Krueppel_Znf"/>
</dbReference>
<dbReference type="EMBL" id="CAJPEX010001357">
    <property type="protein sequence ID" value="CAG0918933.1"/>
    <property type="molecule type" value="Genomic_DNA"/>
</dbReference>
<keyword evidence="4 8" id="KW-0863">Zinc-finger</keyword>
<feature type="domain" description="C2H2-type" evidence="9">
    <location>
        <begin position="32"/>
        <end position="60"/>
    </location>
</feature>
<dbReference type="GO" id="GO:0000981">
    <property type="term" value="F:DNA-binding transcription factor activity, RNA polymerase II-specific"/>
    <property type="evidence" value="ECO:0007669"/>
    <property type="project" value="TreeGrafter"/>
</dbReference>
<dbReference type="Proteomes" id="UP000678499">
    <property type="component" value="Unassembled WGS sequence"/>
</dbReference>
<evidence type="ECO:0000313" key="11">
    <source>
        <dbReference type="Proteomes" id="UP000678499"/>
    </source>
</evidence>
<proteinExistence type="inferred from homology"/>
<dbReference type="FunFam" id="3.30.160.60:FF:000446">
    <property type="entry name" value="Zinc finger protein"/>
    <property type="match status" value="1"/>
</dbReference>
<reference evidence="10" key="1">
    <citation type="submission" date="2020-11" db="EMBL/GenBank/DDBJ databases">
        <authorList>
            <person name="Tran Van P."/>
        </authorList>
    </citation>
    <scope>NUCLEOTIDE SEQUENCE</scope>
</reference>
<dbReference type="SUPFAM" id="SSF57667">
    <property type="entry name" value="beta-beta-alpha zinc fingers"/>
    <property type="match status" value="1"/>
</dbReference>
<evidence type="ECO:0000256" key="2">
    <source>
        <dbReference type="ARBA" id="ARBA00022723"/>
    </source>
</evidence>
<dbReference type="SMART" id="SM00355">
    <property type="entry name" value="ZnF_C2H2"/>
    <property type="match status" value="2"/>
</dbReference>
<dbReference type="GO" id="GO:0000978">
    <property type="term" value="F:RNA polymerase II cis-regulatory region sequence-specific DNA binding"/>
    <property type="evidence" value="ECO:0007669"/>
    <property type="project" value="TreeGrafter"/>
</dbReference>
<keyword evidence="3" id="KW-0677">Repeat</keyword>
<dbReference type="PROSITE" id="PS00028">
    <property type="entry name" value="ZINC_FINGER_C2H2_1"/>
    <property type="match status" value="1"/>
</dbReference>
<dbReference type="InterPro" id="IPR013087">
    <property type="entry name" value="Znf_C2H2_type"/>
</dbReference>
<evidence type="ECO:0000259" key="9">
    <source>
        <dbReference type="PROSITE" id="PS50157"/>
    </source>
</evidence>
<evidence type="ECO:0000256" key="7">
    <source>
        <dbReference type="ARBA" id="ARBA00037948"/>
    </source>
</evidence>
<keyword evidence="6" id="KW-0539">Nucleus</keyword>
<evidence type="ECO:0000256" key="1">
    <source>
        <dbReference type="ARBA" id="ARBA00004123"/>
    </source>
</evidence>